<feature type="domain" description="Reverse transcriptase" evidence="2">
    <location>
        <begin position="239"/>
        <end position="396"/>
    </location>
</feature>
<keyword evidence="4" id="KW-1185">Reference proteome</keyword>
<dbReference type="OrthoDB" id="10063195at2759"/>
<accession>A0A2I0UTD3</accession>
<reference evidence="4" key="2">
    <citation type="submission" date="2017-12" db="EMBL/GenBank/DDBJ databases">
        <title>Genome sequence of the Bar-tailed Godwit (Limosa lapponica baueri).</title>
        <authorList>
            <person name="Lima N.C.B."/>
            <person name="Parody-Merino A.M."/>
            <person name="Battley P.F."/>
            <person name="Fidler A.E."/>
            <person name="Prosdocimi F."/>
        </authorList>
    </citation>
    <scope>NUCLEOTIDE SEQUENCE [LARGE SCALE GENOMIC DNA]</scope>
</reference>
<feature type="compositionally biased region" description="Polar residues" evidence="1">
    <location>
        <begin position="182"/>
        <end position="193"/>
    </location>
</feature>
<dbReference type="InterPro" id="IPR000477">
    <property type="entry name" value="RT_dom"/>
</dbReference>
<dbReference type="Proteomes" id="UP000233556">
    <property type="component" value="Unassembled WGS sequence"/>
</dbReference>
<gene>
    <name evidence="3" type="ORF">llap_363</name>
</gene>
<evidence type="ECO:0000313" key="4">
    <source>
        <dbReference type="Proteomes" id="UP000233556"/>
    </source>
</evidence>
<dbReference type="SUPFAM" id="SSF56672">
    <property type="entry name" value="DNA/RNA polymerases"/>
    <property type="match status" value="1"/>
</dbReference>
<reference evidence="4" key="1">
    <citation type="submission" date="2017-11" db="EMBL/GenBank/DDBJ databases">
        <authorList>
            <person name="Lima N.C."/>
            <person name="Parody-Merino A.M."/>
            <person name="Battley P.F."/>
            <person name="Fidler A.E."/>
            <person name="Prosdocimi F."/>
        </authorList>
    </citation>
    <scope>NUCLEOTIDE SEQUENCE [LARGE SCALE GENOMIC DNA]</scope>
</reference>
<feature type="region of interest" description="Disordered" evidence="1">
    <location>
        <begin position="182"/>
        <end position="203"/>
    </location>
</feature>
<name>A0A2I0UTD3_LIMLA</name>
<proteinExistence type="predicted"/>
<dbReference type="PANTHER" id="PTHR33332">
    <property type="entry name" value="REVERSE TRANSCRIPTASE DOMAIN-CONTAINING PROTEIN"/>
    <property type="match status" value="1"/>
</dbReference>
<sequence>MLDLGIETVFSKVREKQFLQHLLKLERSKSLSPDLSLTDLKPDAPGYEESQADLPKVTVMVGTLVLFSDSLSKVGVKSTVIKYAEDLTMGGKIIQYIRAALNPFVLQPLFIVGVALTQVQDLAFGLVEPHKVHMGPLLELVQVQQQEPGGKLCQDPACPFTQDILLQQHPAAPENTVQLGMQEQHVSTPTGTQLPELEDRDREQNEAPIIPGQTVSYLLHDLDIDKSMRLDEIHPRKGQKEDPGNYRPLSLTSVPRNVIEQIILSAITLYVQDKQVIRPSQHGFMKGRSSLATLISFYDKKLWMLFTFDTISHSLLLEKLVAHGLEGRMRRWVKKWLEGQAQRVVVNGVKSSWWLVTSSVPQGSVLGPVLFSIFINDLGKGIECTLSKFADDTALGGSVDLTEVRKASWGEQVL</sequence>
<dbReference type="InterPro" id="IPR043502">
    <property type="entry name" value="DNA/RNA_pol_sf"/>
</dbReference>
<protein>
    <recommendedName>
        <fullName evidence="2">Reverse transcriptase domain-containing protein</fullName>
    </recommendedName>
</protein>
<organism evidence="3 4">
    <name type="scientific">Limosa lapponica baueri</name>
    <dbReference type="NCBI Taxonomy" id="1758121"/>
    <lineage>
        <taxon>Eukaryota</taxon>
        <taxon>Metazoa</taxon>
        <taxon>Chordata</taxon>
        <taxon>Craniata</taxon>
        <taxon>Vertebrata</taxon>
        <taxon>Euteleostomi</taxon>
        <taxon>Archelosauria</taxon>
        <taxon>Archosauria</taxon>
        <taxon>Dinosauria</taxon>
        <taxon>Saurischia</taxon>
        <taxon>Theropoda</taxon>
        <taxon>Coelurosauria</taxon>
        <taxon>Aves</taxon>
        <taxon>Neognathae</taxon>
        <taxon>Neoaves</taxon>
        <taxon>Charadriiformes</taxon>
        <taxon>Scolopacidae</taxon>
        <taxon>Limosa</taxon>
    </lineage>
</organism>
<evidence type="ECO:0000259" key="2">
    <source>
        <dbReference type="Pfam" id="PF00078"/>
    </source>
</evidence>
<dbReference type="EMBL" id="KZ505639">
    <property type="protein sequence ID" value="PKU49324.1"/>
    <property type="molecule type" value="Genomic_DNA"/>
</dbReference>
<evidence type="ECO:0000313" key="3">
    <source>
        <dbReference type="EMBL" id="PKU49324.1"/>
    </source>
</evidence>
<dbReference type="Pfam" id="PF00078">
    <property type="entry name" value="RVT_1"/>
    <property type="match status" value="1"/>
</dbReference>
<dbReference type="AlphaFoldDB" id="A0A2I0UTD3"/>
<evidence type="ECO:0000256" key="1">
    <source>
        <dbReference type="SAM" id="MobiDB-lite"/>
    </source>
</evidence>